<comment type="function">
    <text evidence="8 9">This protein is involved in the repair of mismatches in DNA. It is possible that it carries out the mismatch recognition step. This protein has a weak ATPase activity.</text>
</comment>
<dbReference type="Gene3D" id="3.30.420.110">
    <property type="entry name" value="MutS, connector domain"/>
    <property type="match status" value="1"/>
</dbReference>
<dbReference type="PIRSF" id="PIRSF037677">
    <property type="entry name" value="DNA_mis_repair_Msh6"/>
    <property type="match status" value="1"/>
</dbReference>
<name>A0ABS0AYL9_9BACT</name>
<reference evidence="13 14" key="1">
    <citation type="submission" date="2020-01" db="EMBL/GenBank/DDBJ databases">
        <title>Draft genome sequence of Cand. Neptunochlamydia vexilliferae K9.</title>
        <authorList>
            <person name="Schulz F."/>
            <person name="Koestlbacher S."/>
            <person name="Wascher F."/>
            <person name="Pizzetti I."/>
            <person name="Horn M."/>
        </authorList>
    </citation>
    <scope>NUCLEOTIDE SEQUENCE [LARGE SCALE GENOMIC DNA]</scope>
    <source>
        <strain evidence="13 14">K9</strain>
    </source>
</reference>
<dbReference type="InterPro" id="IPR007695">
    <property type="entry name" value="DNA_mismatch_repair_MutS-lik_N"/>
</dbReference>
<dbReference type="CDD" id="cd03284">
    <property type="entry name" value="ABC_MutS1"/>
    <property type="match status" value="1"/>
</dbReference>
<dbReference type="PANTHER" id="PTHR11361:SF34">
    <property type="entry name" value="DNA MISMATCH REPAIR PROTEIN MSH1, MITOCHONDRIAL"/>
    <property type="match status" value="1"/>
</dbReference>
<dbReference type="RefSeq" id="WP_194846836.1">
    <property type="nucleotide sequence ID" value="NZ_JAAEJV010000001.1"/>
</dbReference>
<gene>
    <name evidence="9" type="primary">mutS</name>
    <name evidence="13" type="ORF">NEPTK9_000062</name>
</gene>
<evidence type="ECO:0000256" key="8">
    <source>
        <dbReference type="ARBA" id="ARBA00024647"/>
    </source>
</evidence>
<evidence type="ECO:0000313" key="13">
    <source>
        <dbReference type="EMBL" id="MBF5058566.1"/>
    </source>
</evidence>
<dbReference type="SUPFAM" id="SSF55271">
    <property type="entry name" value="DNA repair protein MutS, domain I"/>
    <property type="match status" value="1"/>
</dbReference>
<dbReference type="SUPFAM" id="SSF52540">
    <property type="entry name" value="P-loop containing nucleoside triphosphate hydrolases"/>
    <property type="match status" value="1"/>
</dbReference>
<dbReference type="InterPro" id="IPR017261">
    <property type="entry name" value="DNA_mismatch_repair_MutS/MSH"/>
</dbReference>
<evidence type="ECO:0000256" key="1">
    <source>
        <dbReference type="ARBA" id="ARBA00006271"/>
    </source>
</evidence>
<dbReference type="PROSITE" id="PS00486">
    <property type="entry name" value="DNA_MISMATCH_REPAIR_2"/>
    <property type="match status" value="1"/>
</dbReference>
<accession>A0ABS0AYL9</accession>
<dbReference type="InterPro" id="IPR005748">
    <property type="entry name" value="DNA_mismatch_repair_MutS"/>
</dbReference>
<dbReference type="HAMAP" id="MF_00096">
    <property type="entry name" value="MutS"/>
    <property type="match status" value="1"/>
</dbReference>
<keyword evidence="4 9" id="KW-0227">DNA damage</keyword>
<dbReference type="InterPro" id="IPR007860">
    <property type="entry name" value="DNA_mmatch_repair_MutS_con_dom"/>
</dbReference>
<dbReference type="SUPFAM" id="SSF53150">
    <property type="entry name" value="DNA repair protein MutS, domain II"/>
    <property type="match status" value="1"/>
</dbReference>
<evidence type="ECO:0000256" key="6">
    <source>
        <dbReference type="ARBA" id="ARBA00023125"/>
    </source>
</evidence>
<keyword evidence="7 9" id="KW-0234">DNA repair</keyword>
<dbReference type="NCBIfam" id="TIGR01070">
    <property type="entry name" value="mutS1"/>
    <property type="match status" value="1"/>
</dbReference>
<comment type="similarity">
    <text evidence="1 9 10">Belongs to the DNA mismatch repair MutS family.</text>
</comment>
<dbReference type="SMART" id="SM00533">
    <property type="entry name" value="MUTSd"/>
    <property type="match status" value="1"/>
</dbReference>
<evidence type="ECO:0000256" key="9">
    <source>
        <dbReference type="HAMAP-Rule" id="MF_00096"/>
    </source>
</evidence>
<dbReference type="InterPro" id="IPR036187">
    <property type="entry name" value="DNA_mismatch_repair_MutS_sf"/>
</dbReference>
<evidence type="ECO:0000256" key="3">
    <source>
        <dbReference type="ARBA" id="ARBA00022741"/>
    </source>
</evidence>
<dbReference type="Pfam" id="PF05188">
    <property type="entry name" value="MutS_II"/>
    <property type="match status" value="1"/>
</dbReference>
<dbReference type="Pfam" id="PF00488">
    <property type="entry name" value="MutS_V"/>
    <property type="match status" value="1"/>
</dbReference>
<keyword evidence="5 9" id="KW-0067">ATP-binding</keyword>
<feature type="region of interest" description="Disordered" evidence="11">
    <location>
        <begin position="807"/>
        <end position="831"/>
    </location>
</feature>
<dbReference type="Pfam" id="PF05190">
    <property type="entry name" value="MutS_IV"/>
    <property type="match status" value="1"/>
</dbReference>
<dbReference type="EMBL" id="JAAEJV010000001">
    <property type="protein sequence ID" value="MBF5058566.1"/>
    <property type="molecule type" value="Genomic_DNA"/>
</dbReference>
<proteinExistence type="inferred from homology"/>
<evidence type="ECO:0000256" key="11">
    <source>
        <dbReference type="SAM" id="MobiDB-lite"/>
    </source>
</evidence>
<evidence type="ECO:0000256" key="4">
    <source>
        <dbReference type="ARBA" id="ARBA00022763"/>
    </source>
</evidence>
<dbReference type="Proteomes" id="UP001194714">
    <property type="component" value="Unassembled WGS sequence"/>
</dbReference>
<dbReference type="InterPro" id="IPR000432">
    <property type="entry name" value="DNA_mismatch_repair_MutS_C"/>
</dbReference>
<dbReference type="InterPro" id="IPR045076">
    <property type="entry name" value="MutS"/>
</dbReference>
<evidence type="ECO:0000313" key="14">
    <source>
        <dbReference type="Proteomes" id="UP001194714"/>
    </source>
</evidence>
<keyword evidence="6 9" id="KW-0238">DNA-binding</keyword>
<evidence type="ECO:0000256" key="5">
    <source>
        <dbReference type="ARBA" id="ARBA00022840"/>
    </source>
</evidence>
<keyword evidence="14" id="KW-1185">Reference proteome</keyword>
<dbReference type="SMART" id="SM00534">
    <property type="entry name" value="MUTSac"/>
    <property type="match status" value="1"/>
</dbReference>
<evidence type="ECO:0000256" key="7">
    <source>
        <dbReference type="ARBA" id="ARBA00023204"/>
    </source>
</evidence>
<feature type="region of interest" description="Disordered" evidence="11">
    <location>
        <begin position="844"/>
        <end position="864"/>
    </location>
</feature>
<feature type="domain" description="DNA mismatch repair proteins mutS family" evidence="12">
    <location>
        <begin position="679"/>
        <end position="695"/>
    </location>
</feature>
<feature type="binding site" evidence="9">
    <location>
        <begin position="605"/>
        <end position="612"/>
    </location>
    <ligand>
        <name>ATP</name>
        <dbReference type="ChEBI" id="CHEBI:30616"/>
    </ligand>
</feature>
<dbReference type="InterPro" id="IPR016151">
    <property type="entry name" value="DNA_mismatch_repair_MutS_N"/>
</dbReference>
<evidence type="ECO:0000256" key="10">
    <source>
        <dbReference type="RuleBase" id="RU003756"/>
    </source>
</evidence>
<comment type="caution">
    <text evidence="13">The sequence shown here is derived from an EMBL/GenBank/DDBJ whole genome shotgun (WGS) entry which is preliminary data.</text>
</comment>
<dbReference type="InterPro" id="IPR027417">
    <property type="entry name" value="P-loop_NTPase"/>
</dbReference>
<dbReference type="Gene3D" id="1.10.1420.10">
    <property type="match status" value="2"/>
</dbReference>
<dbReference type="SUPFAM" id="SSF48334">
    <property type="entry name" value="DNA repair protein MutS, domain III"/>
    <property type="match status" value="1"/>
</dbReference>
<dbReference type="InterPro" id="IPR036678">
    <property type="entry name" value="MutS_con_dom_sf"/>
</dbReference>
<sequence>MNLCVEKLSPMMAQWYACKQKAKEAILLFRLGDFYEAFYDDATLLSEGVDVTLTQRQGIPMSGVPAHAAEGYIEKLVEKGYLVAIAEQVEDAKLAKGLVKREIVRVVSPGTLLNSIPENDNNFFASITILNKNYALALLDLSTGELRVSEATDLKELQDEFFRRRPSEVLLSERDYQTLKPLLEGVRITKKENWRFNPQNAFNFLTGHLKVHSLDGFGLQGMTASVTAAGALLSYIEEDLNLSTSHVKKIARDELSSYMAIDKATQRNLELTEPLHKGGKNCTLLKLLNHTRTPMGARLFKSWLTHPLLSLDRIVKRQEAVEELQGYLPLAEKLRPIRDLERLMTRISTGTGTPRDLTTLKTSLDAVPAIRKSVASFKAPLFENMVFPPTEAIAKRIEETLVEEPPVKLGEGKVIRFGVNEELDELCTLKTDSKSWIAQYQSELKEQTGIRTLKIIFSKAFGYCIEVSRGQADKMPDSFQRRQTLVNNERFISPELKAYEEKIFSAEEKIQALESRLYHELRKEIATHSDTITLLARSIAALDCLLSLATVAVKNQYTRPILDESDTLSIEVGRHPVIEASLLGDAFIPNDTQLDEEARLVLITGPNMAGKSTYIRQVALITIMAQIGSFVPAQKAHVGLVDKVFSRIGASDDLSRGQSTFMLEMTETANILNNATSHSLVILDEIGRGTSTFDGISIAWAVAEYLLKMGCKTLFATHYWELTEMEEDHPGVQNVHVAVQEAADRIVFLRKIVAGSTDKSYGIHVARLAGLPPSVLKRAHDVLHKLSTQQLLEGDEQARQKQVFLNDESHSQSAMGEEERKPGKAAAVHRPQKLSCTELHKLETTGDTPKQQEQLSFFTPPPSIDEEELKSELEKLNLNETTPMRALQKLEEWKSKFL</sequence>
<keyword evidence="3 9" id="KW-0547">Nucleotide-binding</keyword>
<organism evidence="13 14">
    <name type="scientific">Candidatus Neptunichlamydia vexilliferae</name>
    <dbReference type="NCBI Taxonomy" id="1651774"/>
    <lineage>
        <taxon>Bacteria</taxon>
        <taxon>Pseudomonadati</taxon>
        <taxon>Chlamydiota</taxon>
        <taxon>Chlamydiia</taxon>
        <taxon>Parachlamydiales</taxon>
        <taxon>Simkaniaceae</taxon>
        <taxon>Candidatus Neptunichlamydia</taxon>
    </lineage>
</organism>
<dbReference type="InterPro" id="IPR007861">
    <property type="entry name" value="DNA_mismatch_repair_MutS_clamp"/>
</dbReference>
<dbReference type="PANTHER" id="PTHR11361">
    <property type="entry name" value="DNA MISMATCH REPAIR PROTEIN MUTS FAMILY MEMBER"/>
    <property type="match status" value="1"/>
</dbReference>
<dbReference type="Pfam" id="PF01624">
    <property type="entry name" value="MutS_I"/>
    <property type="match status" value="1"/>
</dbReference>
<dbReference type="Pfam" id="PF05192">
    <property type="entry name" value="MutS_III"/>
    <property type="match status" value="1"/>
</dbReference>
<dbReference type="NCBIfam" id="NF003810">
    <property type="entry name" value="PRK05399.1"/>
    <property type="match status" value="1"/>
</dbReference>
<protein>
    <recommendedName>
        <fullName evidence="2 9">DNA mismatch repair protein MutS</fullName>
    </recommendedName>
</protein>
<evidence type="ECO:0000256" key="2">
    <source>
        <dbReference type="ARBA" id="ARBA00021982"/>
    </source>
</evidence>
<evidence type="ECO:0000259" key="12">
    <source>
        <dbReference type="PROSITE" id="PS00486"/>
    </source>
</evidence>
<dbReference type="InterPro" id="IPR007696">
    <property type="entry name" value="DNA_mismatch_repair_MutS_core"/>
</dbReference>
<dbReference type="Gene3D" id="3.40.1170.10">
    <property type="entry name" value="DNA repair protein MutS, domain I"/>
    <property type="match status" value="1"/>
</dbReference>
<dbReference type="Gene3D" id="3.40.50.300">
    <property type="entry name" value="P-loop containing nucleotide triphosphate hydrolases"/>
    <property type="match status" value="1"/>
</dbReference>
<feature type="compositionally biased region" description="Polar residues" evidence="11">
    <location>
        <begin position="845"/>
        <end position="857"/>
    </location>
</feature>